<reference evidence="1 2" key="1">
    <citation type="journal article" date="2019" name="Int. J. Syst. Evol. Microbiol.">
        <title>The Global Catalogue of Microorganisms (GCM) 10K type strain sequencing project: providing services to taxonomists for standard genome sequencing and annotation.</title>
        <authorList>
            <consortium name="The Broad Institute Genomics Platform"/>
            <consortium name="The Broad Institute Genome Sequencing Center for Infectious Disease"/>
            <person name="Wu L."/>
            <person name="Ma J."/>
        </authorList>
    </citation>
    <scope>NUCLEOTIDE SEQUENCE [LARGE SCALE GENOMIC DNA]</scope>
    <source>
        <strain evidence="1 2">JCM 16013</strain>
    </source>
</reference>
<dbReference type="SUPFAM" id="SSF52540">
    <property type="entry name" value="P-loop containing nucleoside triphosphate hydrolases"/>
    <property type="match status" value="1"/>
</dbReference>
<sequence>MATYVEADLLAAKWIRLSEAGHPMNEKIELARAAIDLPAAVRGAPSGQVVSAGRYIIEHSDKPAGKPSNSSPAHLVLVGGPGQGKTTLGQLICQAYRVAMIGTTATPGSELHEAVSKLRGCFARIGLSDPVLKRWPVRIELAKYADAIAGGEGTSLLRYIADQISARISDRVTPSLLKDWLRNWPWIVVLDGLDEVAAASSRDDLTTRISDFLVDAGRVDADVVIVVTTRPQGYAGEFHERYHLHLDLKPLTIQDAVTYAEVLAEVRHSDDPDLRAVIATRMRQAAEDDATARLMTSPLQVTIMSLLLEARERAPQARYALFEAYYSTIYAREMGKPGPVGLLLERHRRHIDAIHDRVGLVLHVQAERAGESDAALPRSDLRRMATDRLVAEGHDRQQAGVLADRIIGAATTRLVLLVAKSLDHVGYEVRSLQEFTSARALTEGRDSDILDRLRVIAPASHWRNIWLFAAGRLFVEREHLRGSLVSLLHELDLQNEMGMVVMSGADLAAELLAENVAQSAPVYGRMLLQRALTVLDCTFRFHPGRLGMLGEIAASDEVMARDFKKRIESTLQSGGSRQIMAFRLLRWWHSDSGPLAAWARQVAPRWAGTLTPIQRYLLTSQSPSVLPRDLTVREVEVGVKRAGSLANLIRPAVLSRNLRGQDLLAARSLLKALEEFSVSSAKDSSGRTLVAPDVFYVGAAEMQDVMSRDGVVDAFTFALHELSTEHWAVAGSFHFVFQAAAQLAPVGDKLRAFMP</sequence>
<evidence type="ECO:0000313" key="1">
    <source>
        <dbReference type="EMBL" id="GAA2006131.1"/>
    </source>
</evidence>
<gene>
    <name evidence="1" type="ORF">GCM10009838_85490</name>
</gene>
<dbReference type="RefSeq" id="WP_344662964.1">
    <property type="nucleotide sequence ID" value="NZ_BAAAQM010000090.1"/>
</dbReference>
<accession>A0ABN2TDP3</accession>
<name>A0ABN2TDP3_9ACTN</name>
<dbReference type="Proteomes" id="UP001499854">
    <property type="component" value="Unassembled WGS sequence"/>
</dbReference>
<dbReference type="EMBL" id="BAAAQM010000090">
    <property type="protein sequence ID" value="GAA2006131.1"/>
    <property type="molecule type" value="Genomic_DNA"/>
</dbReference>
<organism evidence="1 2">
    <name type="scientific">Catenulispora subtropica</name>
    <dbReference type="NCBI Taxonomy" id="450798"/>
    <lineage>
        <taxon>Bacteria</taxon>
        <taxon>Bacillati</taxon>
        <taxon>Actinomycetota</taxon>
        <taxon>Actinomycetes</taxon>
        <taxon>Catenulisporales</taxon>
        <taxon>Catenulisporaceae</taxon>
        <taxon>Catenulispora</taxon>
    </lineage>
</organism>
<protein>
    <recommendedName>
        <fullName evidence="3">NACHT domain-containing protein</fullName>
    </recommendedName>
</protein>
<proteinExistence type="predicted"/>
<evidence type="ECO:0000313" key="2">
    <source>
        <dbReference type="Proteomes" id="UP001499854"/>
    </source>
</evidence>
<dbReference type="Gene3D" id="3.40.50.300">
    <property type="entry name" value="P-loop containing nucleotide triphosphate hydrolases"/>
    <property type="match status" value="1"/>
</dbReference>
<keyword evidence="2" id="KW-1185">Reference proteome</keyword>
<evidence type="ECO:0008006" key="3">
    <source>
        <dbReference type="Google" id="ProtNLM"/>
    </source>
</evidence>
<dbReference type="InterPro" id="IPR027417">
    <property type="entry name" value="P-loop_NTPase"/>
</dbReference>
<comment type="caution">
    <text evidence="1">The sequence shown here is derived from an EMBL/GenBank/DDBJ whole genome shotgun (WGS) entry which is preliminary data.</text>
</comment>